<proteinExistence type="predicted"/>
<reference evidence="1" key="2">
    <citation type="journal article" date="2015" name="Data Brief">
        <title>Shoot transcriptome of the giant reed, Arundo donax.</title>
        <authorList>
            <person name="Barrero R.A."/>
            <person name="Guerrero F.D."/>
            <person name="Moolhuijzen P."/>
            <person name="Goolsby J.A."/>
            <person name="Tidwell J."/>
            <person name="Bellgard S.E."/>
            <person name="Bellgard M.I."/>
        </authorList>
    </citation>
    <scope>NUCLEOTIDE SEQUENCE</scope>
    <source>
        <tissue evidence="1">Shoot tissue taken approximately 20 cm above the soil surface</tissue>
    </source>
</reference>
<name>A0A0A9EWA6_ARUDO</name>
<evidence type="ECO:0000313" key="1">
    <source>
        <dbReference type="EMBL" id="JAE02126.1"/>
    </source>
</evidence>
<organism evidence="1">
    <name type="scientific">Arundo donax</name>
    <name type="common">Giant reed</name>
    <name type="synonym">Donax arundinaceus</name>
    <dbReference type="NCBI Taxonomy" id="35708"/>
    <lineage>
        <taxon>Eukaryota</taxon>
        <taxon>Viridiplantae</taxon>
        <taxon>Streptophyta</taxon>
        <taxon>Embryophyta</taxon>
        <taxon>Tracheophyta</taxon>
        <taxon>Spermatophyta</taxon>
        <taxon>Magnoliopsida</taxon>
        <taxon>Liliopsida</taxon>
        <taxon>Poales</taxon>
        <taxon>Poaceae</taxon>
        <taxon>PACMAD clade</taxon>
        <taxon>Arundinoideae</taxon>
        <taxon>Arundineae</taxon>
        <taxon>Arundo</taxon>
    </lineage>
</organism>
<accession>A0A0A9EWA6</accession>
<dbReference type="AlphaFoldDB" id="A0A0A9EWA6"/>
<sequence length="43" mass="5066">MSLMKLQNRKKLLLGRMKKVRGGSFGLRSLNRLLRLRNLENLL</sequence>
<dbReference type="EMBL" id="GBRH01195770">
    <property type="protein sequence ID" value="JAE02126.1"/>
    <property type="molecule type" value="Transcribed_RNA"/>
</dbReference>
<reference evidence="1" key="1">
    <citation type="submission" date="2014-09" db="EMBL/GenBank/DDBJ databases">
        <authorList>
            <person name="Magalhaes I.L.F."/>
            <person name="Oliveira U."/>
            <person name="Santos F.R."/>
            <person name="Vidigal T.H.D.A."/>
            <person name="Brescovit A.D."/>
            <person name="Santos A.J."/>
        </authorList>
    </citation>
    <scope>NUCLEOTIDE SEQUENCE</scope>
    <source>
        <tissue evidence="1">Shoot tissue taken approximately 20 cm above the soil surface</tissue>
    </source>
</reference>
<protein>
    <submittedName>
        <fullName evidence="1">Uncharacterized protein</fullName>
    </submittedName>
</protein>